<accession>A0A829WC20</accession>
<organism evidence="1 2">
    <name type="scientific">Enterocloster clostridioformis</name>
    <dbReference type="NCBI Taxonomy" id="1531"/>
    <lineage>
        <taxon>Bacteria</taxon>
        <taxon>Bacillati</taxon>
        <taxon>Bacillota</taxon>
        <taxon>Clostridia</taxon>
        <taxon>Lachnospirales</taxon>
        <taxon>Lachnospiraceae</taxon>
        <taxon>Enterocloster</taxon>
    </lineage>
</organism>
<dbReference type="AlphaFoldDB" id="A0A829WC20"/>
<protein>
    <submittedName>
        <fullName evidence="1">Uncharacterized protein</fullName>
    </submittedName>
</protein>
<comment type="caution">
    <text evidence="1">The sequence shown here is derived from an EMBL/GenBank/DDBJ whole genome shotgun (WGS) entry which is preliminary data.</text>
</comment>
<dbReference type="RefSeq" id="WP_002588610.1">
    <property type="nucleotide sequence ID" value="NZ_BJLB01000001.1"/>
</dbReference>
<evidence type="ECO:0000313" key="1">
    <source>
        <dbReference type="EMBL" id="GEA37514.1"/>
    </source>
</evidence>
<evidence type="ECO:0000313" key="2">
    <source>
        <dbReference type="Proteomes" id="UP000315200"/>
    </source>
</evidence>
<name>A0A829WC20_9FIRM</name>
<dbReference type="EMBL" id="BJLB01000001">
    <property type="protein sequence ID" value="GEA37514.1"/>
    <property type="molecule type" value="Genomic_DNA"/>
</dbReference>
<reference evidence="1 2" key="1">
    <citation type="submission" date="2019-06" db="EMBL/GenBank/DDBJ databases">
        <title>Draft genome sequence of [Clostridium] clostridioforme NBRC 113352.</title>
        <authorList>
            <person name="Miura T."/>
            <person name="Furukawa M."/>
            <person name="Shimamura M."/>
            <person name="Ohyama Y."/>
            <person name="Yamazoe A."/>
            <person name="Kawasaki H."/>
        </authorList>
    </citation>
    <scope>NUCLEOTIDE SEQUENCE [LARGE SCALE GENOMIC DNA]</scope>
    <source>
        <strain evidence="1 2">NBRC 113352</strain>
    </source>
</reference>
<proteinExistence type="predicted"/>
<gene>
    <name evidence="1" type="ORF">Ccl03g_32270</name>
</gene>
<dbReference type="Proteomes" id="UP000315200">
    <property type="component" value="Unassembled WGS sequence"/>
</dbReference>
<sequence length="85" mass="10272">MNELSMDRYDFYHWMQRELESDLKQFYKRIHSIKVLNDKFYIWFLSNGDCVSIPLNIMRSIYVNGKSTENLVALIDTKYVARIKN</sequence>